<reference evidence="2" key="1">
    <citation type="submission" date="2021-02" db="EMBL/GenBank/DDBJ databases">
        <authorList>
            <person name="Nowell W R."/>
        </authorList>
    </citation>
    <scope>NUCLEOTIDE SEQUENCE</scope>
</reference>
<evidence type="ECO:0000313" key="3">
    <source>
        <dbReference type="EMBL" id="CAF1450638.1"/>
    </source>
</evidence>
<sequence>MIGYKGTTAPTSYRQYMPNKPTKRGFKVWTRCGVSAFVYEMNLYYGASKAATVDTSLLDSSLKRALRTTTTTATMPNENQSFDDQRQSLLKDYGASGMVVLDLIKDVPVGTSIYVDNYFASTKLDL</sequence>
<gene>
    <name evidence="3" type="ORF">EDS130_LOCUS39494</name>
    <name evidence="2" type="ORF">XAT740_LOCUS33545</name>
</gene>
<proteinExistence type="predicted"/>
<accession>A0A815K215</accession>
<dbReference type="EMBL" id="CAJNOJ010000444">
    <property type="protein sequence ID" value="CAF1450638.1"/>
    <property type="molecule type" value="Genomic_DNA"/>
</dbReference>
<name>A0A815K215_ADIRI</name>
<feature type="domain" description="PiggyBac transposable element-derived protein" evidence="1">
    <location>
        <begin position="10"/>
        <end position="124"/>
    </location>
</feature>
<evidence type="ECO:0000313" key="2">
    <source>
        <dbReference type="EMBL" id="CAF1389897.1"/>
    </source>
</evidence>
<dbReference type="Proteomes" id="UP000663852">
    <property type="component" value="Unassembled WGS sequence"/>
</dbReference>
<organism evidence="2 4">
    <name type="scientific">Adineta ricciae</name>
    <name type="common">Rotifer</name>
    <dbReference type="NCBI Taxonomy" id="249248"/>
    <lineage>
        <taxon>Eukaryota</taxon>
        <taxon>Metazoa</taxon>
        <taxon>Spiralia</taxon>
        <taxon>Gnathifera</taxon>
        <taxon>Rotifera</taxon>
        <taxon>Eurotatoria</taxon>
        <taxon>Bdelloidea</taxon>
        <taxon>Adinetida</taxon>
        <taxon>Adinetidae</taxon>
        <taxon>Adineta</taxon>
    </lineage>
</organism>
<dbReference type="OrthoDB" id="118105at2759"/>
<evidence type="ECO:0000259" key="1">
    <source>
        <dbReference type="Pfam" id="PF13843"/>
    </source>
</evidence>
<keyword evidence="4" id="KW-1185">Reference proteome</keyword>
<dbReference type="EMBL" id="CAJNOR010003210">
    <property type="protein sequence ID" value="CAF1389897.1"/>
    <property type="molecule type" value="Genomic_DNA"/>
</dbReference>
<dbReference type="InterPro" id="IPR029526">
    <property type="entry name" value="PGBD"/>
</dbReference>
<dbReference type="Proteomes" id="UP000663828">
    <property type="component" value="Unassembled WGS sequence"/>
</dbReference>
<dbReference type="AlphaFoldDB" id="A0A815K215"/>
<comment type="caution">
    <text evidence="2">The sequence shown here is derived from an EMBL/GenBank/DDBJ whole genome shotgun (WGS) entry which is preliminary data.</text>
</comment>
<protein>
    <recommendedName>
        <fullName evidence="1">PiggyBac transposable element-derived protein domain-containing protein</fullName>
    </recommendedName>
</protein>
<dbReference type="Pfam" id="PF13843">
    <property type="entry name" value="DDE_Tnp_1_7"/>
    <property type="match status" value="1"/>
</dbReference>
<evidence type="ECO:0000313" key="4">
    <source>
        <dbReference type="Proteomes" id="UP000663828"/>
    </source>
</evidence>